<reference evidence="2 3" key="1">
    <citation type="submission" date="2018-06" db="EMBL/GenBank/DDBJ databases">
        <authorList>
            <consortium name="Pathogen Informatics"/>
            <person name="Doyle S."/>
        </authorList>
    </citation>
    <scope>NUCLEOTIDE SEQUENCE [LARGE SCALE GENOMIC DNA]</scope>
    <source>
        <strain evidence="2 3">NCTC11179</strain>
    </source>
</reference>
<organism evidence="2 3">
    <name type="scientific">Myroides odoratus</name>
    <name type="common">Flavobacterium odoratum</name>
    <dbReference type="NCBI Taxonomy" id="256"/>
    <lineage>
        <taxon>Bacteria</taxon>
        <taxon>Pseudomonadati</taxon>
        <taxon>Bacteroidota</taxon>
        <taxon>Flavobacteriia</taxon>
        <taxon>Flavobacteriales</taxon>
        <taxon>Flavobacteriaceae</taxon>
        <taxon>Myroides</taxon>
    </lineage>
</organism>
<evidence type="ECO:0000313" key="4">
    <source>
        <dbReference type="Proteomes" id="UP000596202"/>
    </source>
</evidence>
<dbReference type="GeneID" id="93528131"/>
<dbReference type="OrthoDB" id="9796786at2"/>
<reference evidence="1 4" key="2">
    <citation type="submission" date="2021-01" db="EMBL/GenBank/DDBJ databases">
        <title>FDA dAtabase for Regulatory Grade micrObial Sequences (FDA-ARGOS): Supporting development and validation of Infectious Disease Dx tests.</title>
        <authorList>
            <person name="Sproer C."/>
            <person name="Gronow S."/>
            <person name="Severitt S."/>
            <person name="Schroder I."/>
            <person name="Tallon L."/>
            <person name="Sadzewicz L."/>
            <person name="Zhao X."/>
            <person name="Boylan J."/>
            <person name="Ott S."/>
            <person name="Bowen H."/>
            <person name="Vavikolanu K."/>
            <person name="Mehta A."/>
            <person name="Aluvathingal J."/>
            <person name="Nadendla S."/>
            <person name="Lowell S."/>
            <person name="Myers T."/>
            <person name="Yan Y."/>
            <person name="Sichtig H."/>
        </authorList>
    </citation>
    <scope>NUCLEOTIDE SEQUENCE [LARGE SCALE GENOMIC DNA]</scope>
    <source>
        <strain evidence="1 4">FDAARGOS_1131</strain>
    </source>
</reference>
<sequence length="74" mass="8804">MKLRPIRTEEDYHMAMIKVQLLESSPQNKDTVDELEVLQILIEKYERDNAPMGMPDPIDSIKIYNQYFSDEKEE</sequence>
<evidence type="ECO:0000313" key="1">
    <source>
        <dbReference type="EMBL" id="QQT98694.1"/>
    </source>
</evidence>
<name>A0A378RYT4_MYROD</name>
<keyword evidence="3" id="KW-1185">Reference proteome</keyword>
<gene>
    <name evidence="1" type="ORF">I6I88_10715</name>
    <name evidence="2" type="ORF">NCTC11179_01472</name>
</gene>
<proteinExistence type="predicted"/>
<protein>
    <submittedName>
        <fullName evidence="2">Predicted transcription regulator containing HTH domain</fullName>
    </submittedName>
</protein>
<dbReference type="EMBL" id="CP068108">
    <property type="protein sequence ID" value="QQT98694.1"/>
    <property type="molecule type" value="Genomic_DNA"/>
</dbReference>
<accession>A0A378RYT4</accession>
<dbReference type="RefSeq" id="WP_002985766.1">
    <property type="nucleotide sequence ID" value="NZ_CP068107.1"/>
</dbReference>
<dbReference type="EMBL" id="UGQL01000001">
    <property type="protein sequence ID" value="STZ27934.1"/>
    <property type="molecule type" value="Genomic_DNA"/>
</dbReference>
<dbReference type="Proteomes" id="UP000255024">
    <property type="component" value="Unassembled WGS sequence"/>
</dbReference>
<dbReference type="Proteomes" id="UP000596202">
    <property type="component" value="Chromosome"/>
</dbReference>
<dbReference type="AlphaFoldDB" id="A0A378RYT4"/>
<evidence type="ECO:0000313" key="3">
    <source>
        <dbReference type="Proteomes" id="UP000255024"/>
    </source>
</evidence>
<evidence type="ECO:0000313" key="2">
    <source>
        <dbReference type="EMBL" id="STZ27934.1"/>
    </source>
</evidence>